<feature type="transmembrane region" description="Helical" evidence="1">
    <location>
        <begin position="59"/>
        <end position="81"/>
    </location>
</feature>
<feature type="transmembrane region" description="Helical" evidence="1">
    <location>
        <begin position="86"/>
        <end position="104"/>
    </location>
</feature>
<dbReference type="EMBL" id="VSSQ01101113">
    <property type="protein sequence ID" value="MPN43002.1"/>
    <property type="molecule type" value="Genomic_DNA"/>
</dbReference>
<keyword evidence="1" id="KW-0472">Membrane</keyword>
<organism evidence="2">
    <name type="scientific">bioreactor metagenome</name>
    <dbReference type="NCBI Taxonomy" id="1076179"/>
    <lineage>
        <taxon>unclassified sequences</taxon>
        <taxon>metagenomes</taxon>
        <taxon>ecological metagenomes</taxon>
    </lineage>
</organism>
<proteinExistence type="predicted"/>
<evidence type="ECO:0000256" key="1">
    <source>
        <dbReference type="SAM" id="Phobius"/>
    </source>
</evidence>
<sequence>MERVSGTLSDHFDPREHVIRLSDGVYDASSIAALGVAAHEAGHAMQYNDHYFPIKLRNAILPLAQVGSWAAFPIVIIGLLFGYADLAYIGVIVYAAVVLFQLITLPVEYNASSRAIQALADGNYLDADELEGARKVLSAAALTYVAATLAAVLSLLRLLLIARSSRR</sequence>
<dbReference type="PANTHER" id="PTHR36434:SF1">
    <property type="entry name" value="MEMBRANE PROTEASE YUGP-RELATED"/>
    <property type="match status" value="1"/>
</dbReference>
<accession>A0A645HWZ8</accession>
<dbReference type="InterPro" id="IPR007395">
    <property type="entry name" value="Zn_peptidase_2"/>
</dbReference>
<dbReference type="AlphaFoldDB" id="A0A645HWZ8"/>
<dbReference type="Pfam" id="PF04298">
    <property type="entry name" value="Zn_peptidase_2"/>
    <property type="match status" value="1"/>
</dbReference>
<feature type="transmembrane region" description="Helical" evidence="1">
    <location>
        <begin position="136"/>
        <end position="160"/>
    </location>
</feature>
<gene>
    <name evidence="2" type="ORF">SDC9_190561</name>
</gene>
<name>A0A645HWZ8_9ZZZZ</name>
<evidence type="ECO:0008006" key="3">
    <source>
        <dbReference type="Google" id="ProtNLM"/>
    </source>
</evidence>
<evidence type="ECO:0000313" key="2">
    <source>
        <dbReference type="EMBL" id="MPN43002.1"/>
    </source>
</evidence>
<dbReference type="PANTHER" id="PTHR36434">
    <property type="entry name" value="MEMBRANE PROTEASE YUGP-RELATED"/>
    <property type="match status" value="1"/>
</dbReference>
<keyword evidence="1" id="KW-0812">Transmembrane</keyword>
<comment type="caution">
    <text evidence="2">The sequence shown here is derived from an EMBL/GenBank/DDBJ whole genome shotgun (WGS) entry which is preliminary data.</text>
</comment>
<reference evidence="2" key="1">
    <citation type="submission" date="2019-08" db="EMBL/GenBank/DDBJ databases">
        <authorList>
            <person name="Kucharzyk K."/>
            <person name="Murdoch R.W."/>
            <person name="Higgins S."/>
            <person name="Loffler F."/>
        </authorList>
    </citation>
    <scope>NUCLEOTIDE SEQUENCE</scope>
</reference>
<keyword evidence="1" id="KW-1133">Transmembrane helix</keyword>
<protein>
    <recommendedName>
        <fullName evidence="3">Neutral zinc metallopeptidase</fullName>
    </recommendedName>
</protein>